<gene>
    <name evidence="13" type="ORF">BdWA1_001371</name>
</gene>
<evidence type="ECO:0000256" key="8">
    <source>
        <dbReference type="ARBA" id="ARBA00023125"/>
    </source>
</evidence>
<comment type="similarity">
    <text evidence="3 10">Belongs to the TOP6A family.</text>
</comment>
<evidence type="ECO:0000256" key="2">
    <source>
        <dbReference type="ARBA" id="ARBA00001946"/>
    </source>
</evidence>
<dbReference type="SUPFAM" id="SSF56726">
    <property type="entry name" value="DNA topoisomerase IV, alpha subunit"/>
    <property type="match status" value="1"/>
</dbReference>
<dbReference type="PANTHER" id="PTHR10848">
    <property type="entry name" value="MEIOTIC RECOMBINATION PROTEIN SPO11"/>
    <property type="match status" value="1"/>
</dbReference>
<evidence type="ECO:0000256" key="4">
    <source>
        <dbReference type="ARBA" id="ARBA00012895"/>
    </source>
</evidence>
<dbReference type="Gene3D" id="3.40.1360.10">
    <property type="match status" value="1"/>
</dbReference>
<proteinExistence type="inferred from homology"/>
<dbReference type="EMBL" id="JALLKP010000001">
    <property type="protein sequence ID" value="KAK2198359.1"/>
    <property type="molecule type" value="Genomic_DNA"/>
</dbReference>
<dbReference type="GO" id="GO:0003918">
    <property type="term" value="F:DNA topoisomerase type II (double strand cut, ATP-hydrolyzing) activity"/>
    <property type="evidence" value="ECO:0007669"/>
    <property type="project" value="UniProtKB-UniRule"/>
</dbReference>
<dbReference type="KEGG" id="bdw:94335669"/>
<feature type="active site" description="O-(5'-phospho-DNA)-tyrosine intermediate" evidence="10">
    <location>
        <position position="60"/>
    </location>
</feature>
<evidence type="ECO:0000256" key="5">
    <source>
        <dbReference type="ARBA" id="ARBA00022723"/>
    </source>
</evidence>
<dbReference type="GO" id="GO:0007131">
    <property type="term" value="P:reciprocal meiotic recombination"/>
    <property type="evidence" value="ECO:0007669"/>
    <property type="project" value="TreeGrafter"/>
</dbReference>
<accession>A0AAD9PNY7</accession>
<dbReference type="AlphaFoldDB" id="A0AAD9PNY7"/>
<dbReference type="RefSeq" id="XP_067805201.1">
    <property type="nucleotide sequence ID" value="XM_067946410.1"/>
</dbReference>
<dbReference type="PROSITE" id="PS52041">
    <property type="entry name" value="TOPO_IIB"/>
    <property type="match status" value="1"/>
</dbReference>
<dbReference type="Pfam" id="PF21180">
    <property type="entry name" value="TOP6A-Spo11_Toprim"/>
    <property type="match status" value="1"/>
</dbReference>
<comment type="caution">
    <text evidence="13">The sequence shown here is derived from an EMBL/GenBank/DDBJ whole genome shotgun (WGS) entry which is preliminary data.</text>
</comment>
<dbReference type="InterPro" id="IPR002815">
    <property type="entry name" value="Spo11/TopoVI_A"/>
</dbReference>
<feature type="domain" description="Topoisomerase 6 subunit A/Spo11 TOPRIM" evidence="12">
    <location>
        <begin position="148"/>
        <end position="244"/>
    </location>
</feature>
<dbReference type="InterPro" id="IPR034136">
    <property type="entry name" value="TOPRIM_Topo6A/Spo11"/>
</dbReference>
<dbReference type="Gene3D" id="1.10.10.10">
    <property type="entry name" value="Winged helix-like DNA-binding domain superfamily/Winged helix DNA-binding domain"/>
    <property type="match status" value="1"/>
</dbReference>
<dbReference type="InterPro" id="IPR036388">
    <property type="entry name" value="WH-like_DNA-bd_sf"/>
</dbReference>
<dbReference type="GO" id="GO:0000706">
    <property type="term" value="P:meiotic DNA double-strand break processing"/>
    <property type="evidence" value="ECO:0007669"/>
    <property type="project" value="TreeGrafter"/>
</dbReference>
<evidence type="ECO:0000259" key="11">
    <source>
        <dbReference type="Pfam" id="PF04406"/>
    </source>
</evidence>
<dbReference type="Pfam" id="PF04406">
    <property type="entry name" value="TP6A_N"/>
    <property type="match status" value="1"/>
</dbReference>
<evidence type="ECO:0000256" key="1">
    <source>
        <dbReference type="ARBA" id="ARBA00000185"/>
    </source>
</evidence>
<keyword evidence="5" id="KW-0479">Metal-binding</keyword>
<evidence type="ECO:0000256" key="3">
    <source>
        <dbReference type="ARBA" id="ARBA00006559"/>
    </source>
</evidence>
<evidence type="ECO:0000259" key="12">
    <source>
        <dbReference type="Pfam" id="PF21180"/>
    </source>
</evidence>
<dbReference type="InterPro" id="IPR036078">
    <property type="entry name" value="Spo11/TopoVI_A_sf"/>
</dbReference>
<dbReference type="Proteomes" id="UP001214638">
    <property type="component" value="Unassembled WGS sequence"/>
</dbReference>
<evidence type="ECO:0000256" key="9">
    <source>
        <dbReference type="ARBA" id="ARBA00023235"/>
    </source>
</evidence>
<reference evidence="13" key="1">
    <citation type="journal article" date="2023" name="Nat. Microbiol.">
        <title>Babesia duncani multi-omics identifies virulence factors and drug targets.</title>
        <authorList>
            <person name="Singh P."/>
            <person name="Lonardi S."/>
            <person name="Liang Q."/>
            <person name="Vydyam P."/>
            <person name="Khabirova E."/>
            <person name="Fang T."/>
            <person name="Gihaz S."/>
            <person name="Thekkiniath J."/>
            <person name="Munshi M."/>
            <person name="Abel S."/>
            <person name="Ciampossin L."/>
            <person name="Batugedara G."/>
            <person name="Gupta M."/>
            <person name="Lu X.M."/>
            <person name="Lenz T."/>
            <person name="Chakravarty S."/>
            <person name="Cornillot E."/>
            <person name="Hu Y."/>
            <person name="Ma W."/>
            <person name="Gonzalez L.M."/>
            <person name="Sanchez S."/>
            <person name="Estrada K."/>
            <person name="Sanchez-Flores A."/>
            <person name="Montero E."/>
            <person name="Harb O.S."/>
            <person name="Le Roch K.G."/>
            <person name="Mamoun C.B."/>
        </authorList>
    </citation>
    <scope>NUCLEOTIDE SEQUENCE</scope>
    <source>
        <strain evidence="13">WA1</strain>
    </source>
</reference>
<dbReference type="InterPro" id="IPR013049">
    <property type="entry name" value="Spo11/TopoVI_A_N"/>
</dbReference>
<dbReference type="GO" id="GO:0046872">
    <property type="term" value="F:metal ion binding"/>
    <property type="evidence" value="ECO:0007669"/>
    <property type="project" value="UniProtKB-KW"/>
</dbReference>
<comment type="cofactor">
    <cofactor evidence="2">
        <name>Mg(2+)</name>
        <dbReference type="ChEBI" id="CHEBI:18420"/>
    </cofactor>
</comment>
<feature type="domain" description="Spo11/DNA topoisomerase VI subunit A N-terminal" evidence="11">
    <location>
        <begin position="32"/>
        <end position="92"/>
    </location>
</feature>
<dbReference type="GO" id="GO:0003677">
    <property type="term" value="F:DNA binding"/>
    <property type="evidence" value="ECO:0007669"/>
    <property type="project" value="UniProtKB-UniRule"/>
</dbReference>
<name>A0AAD9PNY7_9APIC</name>
<keyword evidence="14" id="KW-1185">Reference proteome</keyword>
<dbReference type="PANTHER" id="PTHR10848:SF0">
    <property type="entry name" value="MEIOTIC RECOMBINATION PROTEIN SPO11"/>
    <property type="match status" value="1"/>
</dbReference>
<evidence type="ECO:0000313" key="14">
    <source>
        <dbReference type="Proteomes" id="UP001214638"/>
    </source>
</evidence>
<keyword evidence="9 10" id="KW-0413">Isomerase</keyword>
<evidence type="ECO:0000256" key="6">
    <source>
        <dbReference type="ARBA" id="ARBA00022842"/>
    </source>
</evidence>
<dbReference type="GeneID" id="94335669"/>
<dbReference type="GO" id="GO:0005524">
    <property type="term" value="F:ATP binding"/>
    <property type="evidence" value="ECO:0007669"/>
    <property type="project" value="InterPro"/>
</dbReference>
<dbReference type="EC" id="5.6.2.2" evidence="4"/>
<dbReference type="PRINTS" id="PR01550">
    <property type="entry name" value="TOP6AFAMILY"/>
</dbReference>
<keyword evidence="7 10" id="KW-0799">Topoisomerase</keyword>
<evidence type="ECO:0000256" key="7">
    <source>
        <dbReference type="ARBA" id="ARBA00023029"/>
    </source>
</evidence>
<evidence type="ECO:0000313" key="13">
    <source>
        <dbReference type="EMBL" id="KAK2198359.1"/>
    </source>
</evidence>
<dbReference type="GO" id="GO:0000228">
    <property type="term" value="C:nuclear chromosome"/>
    <property type="evidence" value="ECO:0007669"/>
    <property type="project" value="TreeGrafter"/>
</dbReference>
<protein>
    <recommendedName>
        <fullName evidence="4">DNA topoisomerase (ATP-hydrolyzing)</fullName>
        <ecNumber evidence="4">5.6.2.2</ecNumber>
    </recommendedName>
</protein>
<dbReference type="GO" id="GO:0042138">
    <property type="term" value="P:meiotic DNA double-strand break formation"/>
    <property type="evidence" value="ECO:0007669"/>
    <property type="project" value="TreeGrafter"/>
</dbReference>
<keyword evidence="6" id="KW-0460">Magnesium</keyword>
<organism evidence="13 14">
    <name type="scientific">Babesia duncani</name>
    <dbReference type="NCBI Taxonomy" id="323732"/>
    <lineage>
        <taxon>Eukaryota</taxon>
        <taxon>Sar</taxon>
        <taxon>Alveolata</taxon>
        <taxon>Apicomplexa</taxon>
        <taxon>Aconoidasida</taxon>
        <taxon>Piroplasmida</taxon>
        <taxon>Babesiidae</taxon>
        <taxon>Babesia</taxon>
    </lineage>
</organism>
<comment type="catalytic activity">
    <reaction evidence="1 10">
        <text>ATP-dependent breakage, passage and rejoining of double-stranded DNA.</text>
        <dbReference type="EC" id="5.6.2.2"/>
    </reaction>
</comment>
<evidence type="ECO:0000256" key="10">
    <source>
        <dbReference type="PROSITE-ProRule" id="PRU01385"/>
    </source>
</evidence>
<sequence>MTDLINRLENCFISHLLSLVHAQSLNIKLLRHYTEILFALAHIIHNLRANRASTLRGLFYTSVNLYKKQRRSNAAIAKITHLMKLTRRDLKIASTPKGFIYGSISISEGFNDECQTFVNCKTRIESMGCSISTIGPISVTFNDGFLNFVLLVEKETVYYRLLQCGIVERKDIATRELVHALVKKHKMIVKRPFALLCLTDFNPSGLNIALCLYHGNRGGTYYTGDIALKELMWLDIFTCDVMGQLLSKPHSYRDLSILRKHCPLPQKGTREVPVATSIPLVIWRFANNYMDFMCRTIAERMYAVGLNFDLDTIPTFEPLFQLLDHMC</sequence>
<keyword evidence="8 10" id="KW-0238">DNA-binding</keyword>